<reference evidence="2" key="1">
    <citation type="submission" date="2016-03" db="EMBL/GenBank/DDBJ databases">
        <authorList>
            <person name="Ploux O."/>
        </authorList>
    </citation>
    <scope>NUCLEOTIDE SEQUENCE [LARGE SCALE GENOMIC DNA]</scope>
</reference>
<keyword evidence="2" id="KW-1185">Reference proteome</keyword>
<dbReference type="GeneID" id="28800630"/>
<dbReference type="RefSeq" id="YP_009274588.1">
    <property type="nucleotide sequence ID" value="NC_030917.1"/>
</dbReference>
<gene>
    <name evidence="1" type="primary">172</name>
    <name evidence="1" type="ORF">PBI_ONEUP_172</name>
</gene>
<organism evidence="1 2">
    <name type="scientific">Gordonia phage OneUp</name>
    <dbReference type="NCBI Taxonomy" id="1838074"/>
    <lineage>
        <taxon>Viruses</taxon>
        <taxon>Duplodnaviria</taxon>
        <taxon>Heunggongvirae</taxon>
        <taxon>Uroviricota</taxon>
        <taxon>Caudoviricetes</taxon>
        <taxon>Oneupvirus</taxon>
        <taxon>Oneupvirus oneup</taxon>
    </lineage>
</organism>
<protein>
    <submittedName>
        <fullName evidence="1">Uncharacterized protein</fullName>
    </submittedName>
</protein>
<dbReference type="KEGG" id="vg:28800630"/>
<sequence length="82" mass="8900">MTLTTTEALNRVDDLALSDDMANMAYRILWSANDNGDAIVSVDLNDELDLIIVDESHDGRYVTVVTHSGEYVTSVVPGTVKG</sequence>
<evidence type="ECO:0000313" key="2">
    <source>
        <dbReference type="Proteomes" id="UP000204609"/>
    </source>
</evidence>
<proteinExistence type="predicted"/>
<accession>A0A160DF35</accession>
<dbReference type="Proteomes" id="UP000204609">
    <property type="component" value="Segment"/>
</dbReference>
<dbReference type="EMBL" id="KU998245">
    <property type="protein sequence ID" value="ANA86505.1"/>
    <property type="molecule type" value="Genomic_DNA"/>
</dbReference>
<evidence type="ECO:0000313" key="1">
    <source>
        <dbReference type="EMBL" id="ANA86505.1"/>
    </source>
</evidence>
<name>A0A160DF35_9CAUD</name>